<reference evidence="2" key="1">
    <citation type="submission" date="2019-11" db="EMBL/GenBank/DDBJ databases">
        <authorList>
            <person name="Liu Y."/>
            <person name="Hou J."/>
            <person name="Li T.-Q."/>
            <person name="Guan C.-H."/>
            <person name="Wu X."/>
            <person name="Wu H.-Z."/>
            <person name="Ling F."/>
            <person name="Zhang R."/>
            <person name="Shi X.-G."/>
            <person name="Ren J.-P."/>
            <person name="Chen E.-F."/>
            <person name="Sun J.-M."/>
        </authorList>
    </citation>
    <scope>NUCLEOTIDE SEQUENCE</scope>
    <source>
        <strain evidence="2">Adult_tree_wgs_1</strain>
        <tissue evidence="2">Leaves</tissue>
    </source>
</reference>
<dbReference type="Proteomes" id="UP000626092">
    <property type="component" value="Unassembled WGS sequence"/>
</dbReference>
<evidence type="ECO:0000256" key="1">
    <source>
        <dbReference type="SAM" id="Phobius"/>
    </source>
</evidence>
<dbReference type="InterPro" id="IPR045501">
    <property type="entry name" value="DUF6490"/>
</dbReference>
<protein>
    <submittedName>
        <fullName evidence="2">Uncharacterized protein</fullName>
    </submittedName>
</protein>
<evidence type="ECO:0000313" key="2">
    <source>
        <dbReference type="EMBL" id="KAF7134462.1"/>
    </source>
</evidence>
<feature type="transmembrane region" description="Helical" evidence="1">
    <location>
        <begin position="47"/>
        <end position="68"/>
    </location>
</feature>
<accession>A0A834GKA9</accession>
<gene>
    <name evidence="2" type="ORF">RHSIM_Rhsim08G0065800</name>
</gene>
<dbReference type="AlphaFoldDB" id="A0A834GKA9"/>
<dbReference type="PANTHER" id="PTHR46610">
    <property type="entry name" value="OS05G0181300 PROTEIN"/>
    <property type="match status" value="1"/>
</dbReference>
<sequence>MPGYNNQKQLQRFVSRNLNRVRAKTTRIDNFMAGDLRANSDCATTTLFPSMAFFFFVSNSIGTIYRAYYRRDYYTVGFVVFEYSAFLLLHLCLTAFHKLPSQDRTKWRKFLQLAIWVLYSAIVFGFSAYFSPLFGDPYCGYSLYVVSVLGSVLLFYVYVIWDGSNSGCDESLGEEKVREVKIQAYYDSVMEKMQNHFQQRVGLRQADSQPDRLPRIDRAADMLGHTGPRQTPADRAAIGQRMGQAEALVFAYKYQC</sequence>
<name>A0A834GKA9_RHOSS</name>
<feature type="transmembrane region" description="Helical" evidence="1">
    <location>
        <begin position="141"/>
        <end position="161"/>
    </location>
</feature>
<keyword evidence="3" id="KW-1185">Reference proteome</keyword>
<keyword evidence="1" id="KW-0472">Membrane</keyword>
<dbReference type="PANTHER" id="PTHR46610:SF20">
    <property type="entry name" value="OS05G0181300 PROTEIN"/>
    <property type="match status" value="1"/>
</dbReference>
<keyword evidence="1" id="KW-0812">Transmembrane</keyword>
<comment type="caution">
    <text evidence="2">The sequence shown here is derived from an EMBL/GenBank/DDBJ whole genome shotgun (WGS) entry which is preliminary data.</text>
</comment>
<feature type="transmembrane region" description="Helical" evidence="1">
    <location>
        <begin position="113"/>
        <end position="135"/>
    </location>
</feature>
<feature type="transmembrane region" description="Helical" evidence="1">
    <location>
        <begin position="74"/>
        <end position="93"/>
    </location>
</feature>
<dbReference type="OrthoDB" id="1740076at2759"/>
<proteinExistence type="predicted"/>
<dbReference type="EMBL" id="WJXA01000008">
    <property type="protein sequence ID" value="KAF7134462.1"/>
    <property type="molecule type" value="Genomic_DNA"/>
</dbReference>
<organism evidence="2 3">
    <name type="scientific">Rhododendron simsii</name>
    <name type="common">Sims's rhododendron</name>
    <dbReference type="NCBI Taxonomy" id="118357"/>
    <lineage>
        <taxon>Eukaryota</taxon>
        <taxon>Viridiplantae</taxon>
        <taxon>Streptophyta</taxon>
        <taxon>Embryophyta</taxon>
        <taxon>Tracheophyta</taxon>
        <taxon>Spermatophyta</taxon>
        <taxon>Magnoliopsida</taxon>
        <taxon>eudicotyledons</taxon>
        <taxon>Gunneridae</taxon>
        <taxon>Pentapetalae</taxon>
        <taxon>asterids</taxon>
        <taxon>Ericales</taxon>
        <taxon>Ericaceae</taxon>
        <taxon>Ericoideae</taxon>
        <taxon>Rhodoreae</taxon>
        <taxon>Rhododendron</taxon>
    </lineage>
</organism>
<evidence type="ECO:0000313" key="3">
    <source>
        <dbReference type="Proteomes" id="UP000626092"/>
    </source>
</evidence>
<keyword evidence="1" id="KW-1133">Transmembrane helix</keyword>